<organism evidence="2 3">
    <name type="scientific">Bifidobacterium hapali</name>
    <dbReference type="NCBI Taxonomy" id="1630172"/>
    <lineage>
        <taxon>Bacteria</taxon>
        <taxon>Bacillati</taxon>
        <taxon>Actinomycetota</taxon>
        <taxon>Actinomycetes</taxon>
        <taxon>Bifidobacteriales</taxon>
        <taxon>Bifidobacteriaceae</taxon>
        <taxon>Bifidobacterium</taxon>
    </lineage>
</organism>
<sequence length="77" mass="8533">MTSEFAARRGSRLTVRRHRVQPESVPSPDDIVRLYRTMMATPRPALSSQAGNGSGFLACHAVGGRRATAVWRRILQL</sequence>
<accession>A0A261G5Z3</accession>
<dbReference type="EMBL" id="MWWY01000005">
    <property type="protein sequence ID" value="OZG66426.1"/>
    <property type="molecule type" value="Genomic_DNA"/>
</dbReference>
<feature type="region of interest" description="Disordered" evidence="1">
    <location>
        <begin position="1"/>
        <end position="27"/>
    </location>
</feature>
<dbReference type="Proteomes" id="UP000216074">
    <property type="component" value="Unassembled WGS sequence"/>
</dbReference>
<reference evidence="2 3" key="1">
    <citation type="journal article" date="2017" name="BMC Genomics">
        <title>Comparative genomic and phylogenomic analyses of the Bifidobacteriaceae family.</title>
        <authorList>
            <person name="Lugli G.A."/>
            <person name="Milani C."/>
            <person name="Turroni F."/>
            <person name="Duranti S."/>
            <person name="Mancabelli L."/>
            <person name="Mangifesta M."/>
            <person name="Ferrario C."/>
            <person name="Modesto M."/>
            <person name="Mattarelli P."/>
            <person name="Jiri K."/>
            <person name="van Sinderen D."/>
            <person name="Ventura M."/>
        </authorList>
    </citation>
    <scope>NUCLEOTIDE SEQUENCE [LARGE SCALE GENOMIC DNA]</scope>
    <source>
        <strain evidence="2 3">DSM 100202</strain>
    </source>
</reference>
<gene>
    <name evidence="2" type="ORF">BHAP_0288</name>
</gene>
<evidence type="ECO:0000313" key="2">
    <source>
        <dbReference type="EMBL" id="OZG66426.1"/>
    </source>
</evidence>
<protein>
    <submittedName>
        <fullName evidence="2">Uncharacterized protein</fullName>
    </submittedName>
</protein>
<feature type="compositionally biased region" description="Basic residues" evidence="1">
    <location>
        <begin position="9"/>
        <end position="19"/>
    </location>
</feature>
<evidence type="ECO:0000313" key="3">
    <source>
        <dbReference type="Proteomes" id="UP000216074"/>
    </source>
</evidence>
<comment type="caution">
    <text evidence="2">The sequence shown here is derived from an EMBL/GenBank/DDBJ whole genome shotgun (WGS) entry which is preliminary data.</text>
</comment>
<name>A0A261G5Z3_9BIFI</name>
<dbReference type="AlphaFoldDB" id="A0A261G5Z3"/>
<proteinExistence type="predicted"/>
<evidence type="ECO:0000256" key="1">
    <source>
        <dbReference type="SAM" id="MobiDB-lite"/>
    </source>
</evidence>
<keyword evidence="3" id="KW-1185">Reference proteome</keyword>